<accession>A0A1F5EII7</accession>
<dbReference type="Proteomes" id="UP000176451">
    <property type="component" value="Unassembled WGS sequence"/>
</dbReference>
<evidence type="ECO:0000256" key="1">
    <source>
        <dbReference type="ARBA" id="ARBA00007435"/>
    </source>
</evidence>
<organism evidence="3 4">
    <name type="scientific">Candidatus Berkelbacteria bacterium RIFCSPHIGHO2_12_FULL_36_9</name>
    <dbReference type="NCBI Taxonomy" id="1797469"/>
    <lineage>
        <taxon>Bacteria</taxon>
        <taxon>Candidatus Berkelbacteria</taxon>
    </lineage>
</organism>
<dbReference type="EMBL" id="MEZV01000021">
    <property type="protein sequence ID" value="OGD67016.1"/>
    <property type="molecule type" value="Genomic_DNA"/>
</dbReference>
<dbReference type="STRING" id="1797469.A3F08_03660"/>
<reference evidence="3 4" key="1">
    <citation type="journal article" date="2016" name="Nat. Commun.">
        <title>Thousands of microbial genomes shed light on interconnected biogeochemical processes in an aquifer system.</title>
        <authorList>
            <person name="Anantharaman K."/>
            <person name="Brown C.T."/>
            <person name="Hug L.A."/>
            <person name="Sharon I."/>
            <person name="Castelle C.J."/>
            <person name="Probst A.J."/>
            <person name="Thomas B.C."/>
            <person name="Singh A."/>
            <person name="Wilkins M.J."/>
            <person name="Karaoz U."/>
            <person name="Brodie E.L."/>
            <person name="Williams K.H."/>
            <person name="Hubbard S.S."/>
            <person name="Banfield J.F."/>
        </authorList>
    </citation>
    <scope>NUCLEOTIDE SEQUENCE [LARGE SCALE GENOMIC DNA]</scope>
</reference>
<dbReference type="InterPro" id="IPR000305">
    <property type="entry name" value="GIY-YIG_endonuc"/>
</dbReference>
<evidence type="ECO:0000313" key="4">
    <source>
        <dbReference type="Proteomes" id="UP000176451"/>
    </source>
</evidence>
<gene>
    <name evidence="3" type="ORF">A3F08_03660</name>
</gene>
<evidence type="ECO:0000259" key="2">
    <source>
        <dbReference type="PROSITE" id="PS50164"/>
    </source>
</evidence>
<name>A0A1F5EII7_9BACT</name>
<dbReference type="Gene3D" id="3.40.1440.10">
    <property type="entry name" value="GIY-YIG endonuclease"/>
    <property type="match status" value="1"/>
</dbReference>
<evidence type="ECO:0000313" key="3">
    <source>
        <dbReference type="EMBL" id="OGD67016.1"/>
    </source>
</evidence>
<proteinExistence type="inferred from homology"/>
<protein>
    <recommendedName>
        <fullName evidence="2">GIY-YIG domain-containing protein</fullName>
    </recommendedName>
</protein>
<dbReference type="InterPro" id="IPR035901">
    <property type="entry name" value="GIY-YIG_endonuc_sf"/>
</dbReference>
<dbReference type="PROSITE" id="PS50164">
    <property type="entry name" value="GIY_YIG"/>
    <property type="match status" value="1"/>
</dbReference>
<comment type="caution">
    <text evidence="3">The sequence shown here is derived from an EMBL/GenBank/DDBJ whole genome shotgun (WGS) entry which is preliminary data.</text>
</comment>
<sequence>MNYYAYILQSLKDNKYYFGVTNNLERRLKEHNSRFSKSTKSQRPFMLVYSEKFVNIKDAYKREKYFKSLKSRKFIKNIIDNSNLPG</sequence>
<feature type="domain" description="GIY-YIG" evidence="2">
    <location>
        <begin position="1"/>
        <end position="78"/>
    </location>
</feature>
<dbReference type="AlphaFoldDB" id="A0A1F5EII7"/>
<dbReference type="CDD" id="cd10449">
    <property type="entry name" value="GIY-YIG_SLX1_like"/>
    <property type="match status" value="1"/>
</dbReference>
<dbReference type="Pfam" id="PF01541">
    <property type="entry name" value="GIY-YIG"/>
    <property type="match status" value="1"/>
</dbReference>
<dbReference type="InterPro" id="IPR050190">
    <property type="entry name" value="UPF0213_domain"/>
</dbReference>
<dbReference type="SUPFAM" id="SSF82771">
    <property type="entry name" value="GIY-YIG endonuclease"/>
    <property type="match status" value="1"/>
</dbReference>
<dbReference type="PANTHER" id="PTHR34477">
    <property type="entry name" value="UPF0213 PROTEIN YHBQ"/>
    <property type="match status" value="1"/>
</dbReference>
<dbReference type="PANTHER" id="PTHR34477:SF1">
    <property type="entry name" value="UPF0213 PROTEIN YHBQ"/>
    <property type="match status" value="1"/>
</dbReference>
<comment type="similarity">
    <text evidence="1">Belongs to the UPF0213 family.</text>
</comment>